<protein>
    <submittedName>
        <fullName evidence="1">Uncharacterized protein</fullName>
    </submittedName>
</protein>
<reference evidence="1" key="1">
    <citation type="journal article" date="2020" name="Stud. Mycol.">
        <title>101 Dothideomycetes genomes: a test case for predicting lifestyles and emergence of pathogens.</title>
        <authorList>
            <person name="Haridas S."/>
            <person name="Albert R."/>
            <person name="Binder M."/>
            <person name="Bloem J."/>
            <person name="Labutti K."/>
            <person name="Salamov A."/>
            <person name="Andreopoulos B."/>
            <person name="Baker S."/>
            <person name="Barry K."/>
            <person name="Bills G."/>
            <person name="Bluhm B."/>
            <person name="Cannon C."/>
            <person name="Castanera R."/>
            <person name="Culley D."/>
            <person name="Daum C."/>
            <person name="Ezra D."/>
            <person name="Gonzalez J."/>
            <person name="Henrissat B."/>
            <person name="Kuo A."/>
            <person name="Liang C."/>
            <person name="Lipzen A."/>
            <person name="Lutzoni F."/>
            <person name="Magnuson J."/>
            <person name="Mondo S."/>
            <person name="Nolan M."/>
            <person name="Ohm R."/>
            <person name="Pangilinan J."/>
            <person name="Park H.-J."/>
            <person name="Ramirez L."/>
            <person name="Alfaro M."/>
            <person name="Sun H."/>
            <person name="Tritt A."/>
            <person name="Yoshinaga Y."/>
            <person name="Zwiers L.-H."/>
            <person name="Turgeon B."/>
            <person name="Goodwin S."/>
            <person name="Spatafora J."/>
            <person name="Crous P."/>
            <person name="Grigoriev I."/>
        </authorList>
    </citation>
    <scope>NUCLEOTIDE SEQUENCE</scope>
    <source>
        <strain evidence="1">CBS 675.92</strain>
    </source>
</reference>
<keyword evidence="2" id="KW-1185">Reference proteome</keyword>
<gene>
    <name evidence="1" type="ORF">CC80DRAFT_530652</name>
</gene>
<name>A0A6A5UNQ6_9PLEO</name>
<dbReference type="OrthoDB" id="10549649at2759"/>
<proteinExistence type="predicted"/>
<dbReference type="AlphaFoldDB" id="A0A6A5UNQ6"/>
<sequence length="415" mass="46501">MLLRAFYATRKIIAYAFILAIFLHEPTFRCLVNILIGLHIVLRVAFDLFVRLITYSFPTIEASTLALLERICQYIAPVMRVALTHTTDWGAVWVRESPRYLCEANSVLVGLGESMTRGIVEVDGVIYGSGRDDLETWKAAGEEVARFCGGAVGAVDVARRKKWNLLRYLQPSILTKNVAHLVKPRPYTDNRALQSPNLIFHLTVTTPWEPTRTQYRGPYVSPEALKQSVEGPVEDMGTIVPSARFLENLLDGGTSLGVKGIAELWLPLREEKGKGVVTFKIGYEEDDYIHFGIRQTYWPFEKAMYAVIVEGVKMQRDLMSGRVEEVVENVVPEASFVNLASANVKVRDVVRLWNEEVPGSAEEENDGTRVNGMLKMGGSQVLAGAMKASDGVSVWVETKDGDPWVFKKRVRVFDQ</sequence>
<evidence type="ECO:0000313" key="2">
    <source>
        <dbReference type="Proteomes" id="UP000800035"/>
    </source>
</evidence>
<evidence type="ECO:0000313" key="1">
    <source>
        <dbReference type="EMBL" id="KAF1962707.1"/>
    </source>
</evidence>
<organism evidence="1 2">
    <name type="scientific">Byssothecium circinans</name>
    <dbReference type="NCBI Taxonomy" id="147558"/>
    <lineage>
        <taxon>Eukaryota</taxon>
        <taxon>Fungi</taxon>
        <taxon>Dikarya</taxon>
        <taxon>Ascomycota</taxon>
        <taxon>Pezizomycotina</taxon>
        <taxon>Dothideomycetes</taxon>
        <taxon>Pleosporomycetidae</taxon>
        <taxon>Pleosporales</taxon>
        <taxon>Massarineae</taxon>
        <taxon>Massarinaceae</taxon>
        <taxon>Byssothecium</taxon>
    </lineage>
</organism>
<dbReference type="Proteomes" id="UP000800035">
    <property type="component" value="Unassembled WGS sequence"/>
</dbReference>
<accession>A0A6A5UNQ6</accession>
<dbReference type="EMBL" id="ML976978">
    <property type="protein sequence ID" value="KAF1962707.1"/>
    <property type="molecule type" value="Genomic_DNA"/>
</dbReference>